<dbReference type="EMBL" id="CAJNDS010001213">
    <property type="protein sequence ID" value="CAE7252042.1"/>
    <property type="molecule type" value="Genomic_DNA"/>
</dbReference>
<dbReference type="PANTHER" id="PTHR31355">
    <property type="entry name" value="MICROTUBULE-ASSOCIATED PROTEIN TORTIFOLIA1"/>
    <property type="match status" value="1"/>
</dbReference>
<reference evidence="2" key="1">
    <citation type="submission" date="2021-02" db="EMBL/GenBank/DDBJ databases">
        <authorList>
            <person name="Dougan E. K."/>
            <person name="Rhodes N."/>
            <person name="Thang M."/>
            <person name="Chan C."/>
        </authorList>
    </citation>
    <scope>NUCLEOTIDE SEQUENCE</scope>
</reference>
<evidence type="ECO:0000313" key="2">
    <source>
        <dbReference type="EMBL" id="CAE7252042.1"/>
    </source>
</evidence>
<keyword evidence="3" id="KW-1185">Reference proteome</keyword>
<dbReference type="GO" id="GO:0005874">
    <property type="term" value="C:microtubule"/>
    <property type="evidence" value="ECO:0007669"/>
    <property type="project" value="InterPro"/>
</dbReference>
<proteinExistence type="predicted"/>
<evidence type="ECO:0000313" key="3">
    <source>
        <dbReference type="Proteomes" id="UP000604046"/>
    </source>
</evidence>
<feature type="compositionally biased region" description="Polar residues" evidence="1">
    <location>
        <begin position="151"/>
        <end position="165"/>
    </location>
</feature>
<organism evidence="2 3">
    <name type="scientific">Symbiodinium natans</name>
    <dbReference type="NCBI Taxonomy" id="878477"/>
    <lineage>
        <taxon>Eukaryota</taxon>
        <taxon>Sar</taxon>
        <taxon>Alveolata</taxon>
        <taxon>Dinophyceae</taxon>
        <taxon>Suessiales</taxon>
        <taxon>Symbiodiniaceae</taxon>
        <taxon>Symbiodinium</taxon>
    </lineage>
</organism>
<protein>
    <submittedName>
        <fullName evidence="2">ZK353.1 protein</fullName>
    </submittedName>
</protein>
<feature type="compositionally biased region" description="Low complexity" evidence="1">
    <location>
        <begin position="176"/>
        <end position="188"/>
    </location>
</feature>
<dbReference type="Proteomes" id="UP000604046">
    <property type="component" value="Unassembled WGS sequence"/>
</dbReference>
<dbReference type="InterPro" id="IPR033337">
    <property type="entry name" value="TORTIFOLIA1/SINE1-2"/>
</dbReference>
<dbReference type="OrthoDB" id="298726at2759"/>
<gene>
    <name evidence="2" type="primary">ZK353.1</name>
    <name evidence="2" type="ORF">SNAT2548_LOCUS12557</name>
</gene>
<dbReference type="SUPFAM" id="SSF48371">
    <property type="entry name" value="ARM repeat"/>
    <property type="match status" value="1"/>
</dbReference>
<evidence type="ECO:0000256" key="1">
    <source>
        <dbReference type="SAM" id="MobiDB-lite"/>
    </source>
</evidence>
<name>A0A812LTS1_9DINO</name>
<comment type="caution">
    <text evidence="2">The sequence shown here is derived from an EMBL/GenBank/DDBJ whole genome shotgun (WGS) entry which is preliminary data.</text>
</comment>
<accession>A0A812LTS1</accession>
<dbReference type="GO" id="GO:0008017">
    <property type="term" value="F:microtubule binding"/>
    <property type="evidence" value="ECO:0007669"/>
    <property type="project" value="InterPro"/>
</dbReference>
<dbReference type="PANTHER" id="PTHR31355:SF7">
    <property type="entry name" value="MICROTUBULE-ASSOCIATED PROTEIN TORTIFOLIA1"/>
    <property type="match status" value="1"/>
</dbReference>
<dbReference type="AlphaFoldDB" id="A0A812LTS1"/>
<dbReference type="InterPro" id="IPR011989">
    <property type="entry name" value="ARM-like"/>
</dbReference>
<feature type="region of interest" description="Disordered" evidence="1">
    <location>
        <begin position="143"/>
        <end position="213"/>
    </location>
</feature>
<dbReference type="InterPro" id="IPR016024">
    <property type="entry name" value="ARM-type_fold"/>
</dbReference>
<dbReference type="Gene3D" id="1.25.10.10">
    <property type="entry name" value="Leucine-rich Repeat Variant"/>
    <property type="match status" value="1"/>
</dbReference>
<sequence>MARPQLLSACIHAVSLTDFDEVLPSLMPCLEICLNSTSDWQTRKQAVEVLQAVGDHAELGPSLQIATPPSPSTRPTPLQKRLSAMMEGLRDDKVRAVREAVKDVLLRWSVTVKAAPSPTSTLAGERNDRPLRSSSPCAAQVANAEREAQTWHRTSGVSVRSNSPCPASEKDQVRLSDGSSGAQGSRQGRNVRAATRERDLRDSTGQFDGKLEEDRIVDKQERLQDAAAEKVARNIAVKNLLSNADLSTTKKPRPKRERVSIFSQPANSNFFQQSANPHPAASDDFEDVVVGMPGMAAAEASGACWYHMDTF</sequence>